<protein>
    <recommendedName>
        <fullName evidence="1">PDZ domain-containing protein</fullName>
    </recommendedName>
</protein>
<proteinExistence type="predicted"/>
<dbReference type="PROSITE" id="PS50106">
    <property type="entry name" value="PDZ"/>
    <property type="match status" value="1"/>
</dbReference>
<accession>A0A9D4NEA3</accession>
<dbReference type="PANTHER" id="PTHR19964">
    <property type="entry name" value="MULTIPLE PDZ DOMAIN PROTEIN"/>
    <property type="match status" value="1"/>
</dbReference>
<name>A0A9D4NEA3_DREPO</name>
<sequence length="124" mass="13905">MFVQVNVENLLEATHHYAIQVVRQTPPTVNMLVFRDDAHVKEEDIYDIFTVELVKKPGKGLGLSIVGKQNNVGVYISDIVKGGAAESDGRLMQGDQILSLNTEDMRSVTQEWAFVCETFSFTRD</sequence>
<evidence type="ECO:0000313" key="2">
    <source>
        <dbReference type="EMBL" id="KAH3892988.1"/>
    </source>
</evidence>
<evidence type="ECO:0000313" key="3">
    <source>
        <dbReference type="Proteomes" id="UP000828390"/>
    </source>
</evidence>
<dbReference type="InterPro" id="IPR051342">
    <property type="entry name" value="PDZ_scaffold"/>
</dbReference>
<dbReference type="Pfam" id="PF00595">
    <property type="entry name" value="PDZ"/>
    <property type="match status" value="1"/>
</dbReference>
<reference evidence="2" key="2">
    <citation type="submission" date="2020-11" db="EMBL/GenBank/DDBJ databases">
        <authorList>
            <person name="McCartney M.A."/>
            <person name="Auch B."/>
            <person name="Kono T."/>
            <person name="Mallez S."/>
            <person name="Becker A."/>
            <person name="Gohl D.M."/>
            <person name="Silverstein K.A.T."/>
            <person name="Koren S."/>
            <person name="Bechman K.B."/>
            <person name="Herman A."/>
            <person name="Abrahante J.E."/>
            <person name="Garbe J."/>
        </authorList>
    </citation>
    <scope>NUCLEOTIDE SEQUENCE</scope>
    <source>
        <strain evidence="2">Duluth1</strain>
        <tissue evidence="2">Whole animal</tissue>
    </source>
</reference>
<keyword evidence="3" id="KW-1185">Reference proteome</keyword>
<dbReference type="InterPro" id="IPR036034">
    <property type="entry name" value="PDZ_sf"/>
</dbReference>
<dbReference type="AlphaFoldDB" id="A0A9D4NEA3"/>
<comment type="caution">
    <text evidence="2">The sequence shown here is derived from an EMBL/GenBank/DDBJ whole genome shotgun (WGS) entry which is preliminary data.</text>
</comment>
<feature type="domain" description="PDZ" evidence="1">
    <location>
        <begin position="50"/>
        <end position="111"/>
    </location>
</feature>
<reference evidence="2" key="1">
    <citation type="journal article" date="2019" name="bioRxiv">
        <title>The Genome of the Zebra Mussel, Dreissena polymorpha: A Resource for Invasive Species Research.</title>
        <authorList>
            <person name="McCartney M.A."/>
            <person name="Auch B."/>
            <person name="Kono T."/>
            <person name="Mallez S."/>
            <person name="Zhang Y."/>
            <person name="Obille A."/>
            <person name="Becker A."/>
            <person name="Abrahante J.E."/>
            <person name="Garbe J."/>
            <person name="Badalamenti J.P."/>
            <person name="Herman A."/>
            <person name="Mangelson H."/>
            <person name="Liachko I."/>
            <person name="Sullivan S."/>
            <person name="Sone E.D."/>
            <person name="Koren S."/>
            <person name="Silverstein K.A.T."/>
            <person name="Beckman K.B."/>
            <person name="Gohl D.M."/>
        </authorList>
    </citation>
    <scope>NUCLEOTIDE SEQUENCE</scope>
    <source>
        <strain evidence="2">Duluth1</strain>
        <tissue evidence="2">Whole animal</tissue>
    </source>
</reference>
<organism evidence="2 3">
    <name type="scientific">Dreissena polymorpha</name>
    <name type="common">Zebra mussel</name>
    <name type="synonym">Mytilus polymorpha</name>
    <dbReference type="NCBI Taxonomy" id="45954"/>
    <lineage>
        <taxon>Eukaryota</taxon>
        <taxon>Metazoa</taxon>
        <taxon>Spiralia</taxon>
        <taxon>Lophotrochozoa</taxon>
        <taxon>Mollusca</taxon>
        <taxon>Bivalvia</taxon>
        <taxon>Autobranchia</taxon>
        <taxon>Heteroconchia</taxon>
        <taxon>Euheterodonta</taxon>
        <taxon>Imparidentia</taxon>
        <taxon>Neoheterodontei</taxon>
        <taxon>Myida</taxon>
        <taxon>Dreissenoidea</taxon>
        <taxon>Dreissenidae</taxon>
        <taxon>Dreissena</taxon>
    </lineage>
</organism>
<evidence type="ECO:0000259" key="1">
    <source>
        <dbReference type="PROSITE" id="PS50106"/>
    </source>
</evidence>
<dbReference type="CDD" id="cd06674">
    <property type="entry name" value="PDZ11_MUPP1-PDZ9_PATJ-like"/>
    <property type="match status" value="1"/>
</dbReference>
<dbReference type="PANTHER" id="PTHR19964:SF92">
    <property type="entry name" value="PATJ HOMOLOG"/>
    <property type="match status" value="1"/>
</dbReference>
<dbReference type="SUPFAM" id="SSF50156">
    <property type="entry name" value="PDZ domain-like"/>
    <property type="match status" value="1"/>
</dbReference>
<dbReference type="Proteomes" id="UP000828390">
    <property type="component" value="Unassembled WGS sequence"/>
</dbReference>
<dbReference type="Gene3D" id="2.30.42.10">
    <property type="match status" value="1"/>
</dbReference>
<dbReference type="EMBL" id="JAIWYP010000001">
    <property type="protein sequence ID" value="KAH3892988.1"/>
    <property type="molecule type" value="Genomic_DNA"/>
</dbReference>
<gene>
    <name evidence="2" type="ORF">DPMN_017125</name>
</gene>
<dbReference type="InterPro" id="IPR001478">
    <property type="entry name" value="PDZ"/>
</dbReference>
<dbReference type="SMART" id="SM00228">
    <property type="entry name" value="PDZ"/>
    <property type="match status" value="1"/>
</dbReference>